<accession>A0AAW2HPF9</accession>
<proteinExistence type="inferred from homology"/>
<dbReference type="Pfam" id="PF01207">
    <property type="entry name" value="Dus"/>
    <property type="match status" value="1"/>
</dbReference>
<evidence type="ECO:0000256" key="1">
    <source>
        <dbReference type="ARBA" id="ARBA00001917"/>
    </source>
</evidence>
<evidence type="ECO:0000256" key="10">
    <source>
        <dbReference type="PIRSR" id="PIRSR006621-1"/>
    </source>
</evidence>
<dbReference type="PANTHER" id="PTHR11082:SF31">
    <property type="entry name" value="TRNA-DIHYDROURIDINE(20A_20B) SYNTHASE [NAD(P)+]-LIKE"/>
    <property type="match status" value="1"/>
</dbReference>
<evidence type="ECO:0000313" key="13">
    <source>
        <dbReference type="EMBL" id="KAL0271799.1"/>
    </source>
</evidence>
<evidence type="ECO:0000256" key="2">
    <source>
        <dbReference type="ARBA" id="ARBA00022630"/>
    </source>
</evidence>
<keyword evidence="7 9" id="KW-0560">Oxidoreductase</keyword>
<dbReference type="InterPro" id="IPR013785">
    <property type="entry name" value="Aldolase_TIM"/>
</dbReference>
<keyword evidence="3 9" id="KW-0288">FMN</keyword>
<keyword evidence="8" id="KW-0520">NAD</keyword>
<dbReference type="GO" id="GO:0006397">
    <property type="term" value="P:mRNA processing"/>
    <property type="evidence" value="ECO:0007669"/>
    <property type="project" value="UniProtKB-KW"/>
</dbReference>
<dbReference type="InterPro" id="IPR001269">
    <property type="entry name" value="DUS_fam"/>
</dbReference>
<comment type="function">
    <text evidence="9">Catalyzes the synthesis of dihydrouridine, a modified base found in the D-loop of most tRNAs.</text>
</comment>
<evidence type="ECO:0000256" key="4">
    <source>
        <dbReference type="ARBA" id="ARBA00022664"/>
    </source>
</evidence>
<keyword evidence="11" id="KW-0547">Nucleotide-binding</keyword>
<dbReference type="GO" id="GO:0050660">
    <property type="term" value="F:flavin adenine dinucleotide binding"/>
    <property type="evidence" value="ECO:0007669"/>
    <property type="project" value="InterPro"/>
</dbReference>
<evidence type="ECO:0000256" key="9">
    <source>
        <dbReference type="PIRNR" id="PIRNR006621"/>
    </source>
</evidence>
<comment type="similarity">
    <text evidence="9">Belongs to the dus family.</text>
</comment>
<sequence>MSLQKLFSEKPLVKVCAPMVRYSKLEFRTLVRKYDCDLCFTPMIMADSFVKSEKARKNEFTTNDKDAPLIVQFAASNVKEFVEATQLVSPYSDGVDLNCGCPQRWAIELGIGSWLLSDPELIKNIVLNVKNQVKSDYSVSVKLRLLSDVRTSVDLCRKIESAGATFLTVHGRTQKQKTEPVDINSLKEIACSIQIPLILNGDVKSLDDALLMHEITKCQGVMSARGILHNPALFKGYKYTPVQCIEDWVQIALDSNLQFRTFHHHLIFMLGKVLPKVHRRKVNAMVNYPDVIYFLNQYYDFDFKLNKFPNITSTFSDIHSSPGKYFTEVA</sequence>
<dbReference type="PROSITE" id="PS01136">
    <property type="entry name" value="UPF0034"/>
    <property type="match status" value="1"/>
</dbReference>
<dbReference type="GO" id="GO:0102266">
    <property type="term" value="F:tRNA-dihydrouridine20a synthase activity"/>
    <property type="evidence" value="ECO:0007669"/>
    <property type="project" value="UniProtKB-ARBA"/>
</dbReference>
<feature type="active site" description="Proton donor" evidence="10">
    <location>
        <position position="101"/>
    </location>
</feature>
<evidence type="ECO:0000256" key="11">
    <source>
        <dbReference type="PIRSR" id="PIRSR006621-2"/>
    </source>
</evidence>
<gene>
    <name evidence="13" type="ORF">PYX00_008786</name>
</gene>
<evidence type="ECO:0000256" key="7">
    <source>
        <dbReference type="ARBA" id="ARBA00023002"/>
    </source>
</evidence>
<dbReference type="EC" id="1.3.1.-" evidence="9"/>
<dbReference type="InterPro" id="IPR018517">
    <property type="entry name" value="tRNA_hU_synthase_CS"/>
</dbReference>
<dbReference type="SUPFAM" id="SSF51395">
    <property type="entry name" value="FMN-linked oxidoreductases"/>
    <property type="match status" value="1"/>
</dbReference>
<comment type="cofactor">
    <cofactor evidence="1 9 11">
        <name>FMN</name>
        <dbReference type="ChEBI" id="CHEBI:58210"/>
    </cofactor>
</comment>
<organism evidence="13">
    <name type="scientific">Menopon gallinae</name>
    <name type="common">poultry shaft louse</name>
    <dbReference type="NCBI Taxonomy" id="328185"/>
    <lineage>
        <taxon>Eukaryota</taxon>
        <taxon>Metazoa</taxon>
        <taxon>Ecdysozoa</taxon>
        <taxon>Arthropoda</taxon>
        <taxon>Hexapoda</taxon>
        <taxon>Insecta</taxon>
        <taxon>Pterygota</taxon>
        <taxon>Neoptera</taxon>
        <taxon>Paraneoptera</taxon>
        <taxon>Psocodea</taxon>
        <taxon>Troctomorpha</taxon>
        <taxon>Phthiraptera</taxon>
        <taxon>Amblycera</taxon>
        <taxon>Menoponidae</taxon>
        <taxon>Menopon</taxon>
    </lineage>
</organism>
<dbReference type="EMBL" id="JARGDH010000004">
    <property type="protein sequence ID" value="KAL0271799.1"/>
    <property type="molecule type" value="Genomic_DNA"/>
</dbReference>
<reference evidence="13" key="1">
    <citation type="journal article" date="2024" name="Gigascience">
        <title>Chromosome-level genome of the poultry shaft louse Menopon gallinae provides insight into the host-switching and adaptive evolution of parasitic lice.</title>
        <authorList>
            <person name="Xu Y."/>
            <person name="Ma L."/>
            <person name="Liu S."/>
            <person name="Liang Y."/>
            <person name="Liu Q."/>
            <person name="He Z."/>
            <person name="Tian L."/>
            <person name="Duan Y."/>
            <person name="Cai W."/>
            <person name="Li H."/>
            <person name="Song F."/>
        </authorList>
    </citation>
    <scope>NUCLEOTIDE SEQUENCE</scope>
    <source>
        <strain evidence="13">Cailab_2023a</strain>
    </source>
</reference>
<dbReference type="FunFam" id="3.20.20.70:FF:000159">
    <property type="entry name" value="tRNA-dihydrouridine synthase 4"/>
    <property type="match status" value="1"/>
</dbReference>
<name>A0AAW2HPF9_9NEOP</name>
<evidence type="ECO:0000256" key="3">
    <source>
        <dbReference type="ARBA" id="ARBA00022643"/>
    </source>
</evidence>
<dbReference type="GO" id="GO:0102267">
    <property type="term" value="F:tRNA-dihydrouridine20b synthase activity"/>
    <property type="evidence" value="ECO:0007669"/>
    <property type="project" value="UniProtKB-ARBA"/>
</dbReference>
<evidence type="ECO:0000256" key="8">
    <source>
        <dbReference type="ARBA" id="ARBA00023027"/>
    </source>
</evidence>
<feature type="domain" description="DUS-like FMN-binding" evidence="12">
    <location>
        <begin position="16"/>
        <end position="266"/>
    </location>
</feature>
<feature type="binding site" evidence="11">
    <location>
        <position position="72"/>
    </location>
    <ligand>
        <name>FMN</name>
        <dbReference type="ChEBI" id="CHEBI:58210"/>
    </ligand>
</feature>
<dbReference type="AlphaFoldDB" id="A0AAW2HPF9"/>
<keyword evidence="2 9" id="KW-0285">Flavoprotein</keyword>
<evidence type="ECO:0000256" key="6">
    <source>
        <dbReference type="ARBA" id="ARBA00022857"/>
    </source>
</evidence>
<dbReference type="CDD" id="cd02801">
    <property type="entry name" value="DUS_like_FMN"/>
    <property type="match status" value="1"/>
</dbReference>
<keyword evidence="4" id="KW-0507">mRNA processing</keyword>
<keyword evidence="5 9" id="KW-0819">tRNA processing</keyword>
<feature type="binding site" evidence="11">
    <location>
        <position position="170"/>
    </location>
    <ligand>
        <name>FMN</name>
        <dbReference type="ChEBI" id="CHEBI:58210"/>
    </ligand>
</feature>
<comment type="caution">
    <text evidence="13">The sequence shown here is derived from an EMBL/GenBank/DDBJ whole genome shotgun (WGS) entry which is preliminary data.</text>
</comment>
<dbReference type="Gene3D" id="3.20.20.70">
    <property type="entry name" value="Aldolase class I"/>
    <property type="match status" value="1"/>
</dbReference>
<dbReference type="InterPro" id="IPR035587">
    <property type="entry name" value="DUS-like_FMN-bd"/>
</dbReference>
<dbReference type="PIRSF" id="PIRSF006621">
    <property type="entry name" value="Dus"/>
    <property type="match status" value="1"/>
</dbReference>
<evidence type="ECO:0000256" key="5">
    <source>
        <dbReference type="ARBA" id="ARBA00022694"/>
    </source>
</evidence>
<dbReference type="PANTHER" id="PTHR11082">
    <property type="entry name" value="TRNA-DIHYDROURIDINE SYNTHASE"/>
    <property type="match status" value="1"/>
</dbReference>
<feature type="binding site" evidence="11">
    <location>
        <begin position="224"/>
        <end position="225"/>
    </location>
    <ligand>
        <name>FMN</name>
        <dbReference type="ChEBI" id="CHEBI:58210"/>
    </ligand>
</feature>
<evidence type="ECO:0000259" key="12">
    <source>
        <dbReference type="Pfam" id="PF01207"/>
    </source>
</evidence>
<protein>
    <recommendedName>
        <fullName evidence="9">tRNA-dihydrouridine synthase</fullName>
        <ecNumber evidence="9">1.3.1.-</ecNumber>
    </recommendedName>
</protein>
<feature type="binding site" evidence="11">
    <location>
        <begin position="18"/>
        <end position="20"/>
    </location>
    <ligand>
        <name>FMN</name>
        <dbReference type="ChEBI" id="CHEBI:58210"/>
    </ligand>
</feature>
<keyword evidence="6" id="KW-0521">NADP</keyword>